<dbReference type="InterPro" id="IPR013762">
    <property type="entry name" value="Integrase-like_cat_sf"/>
</dbReference>
<protein>
    <recommendedName>
        <fullName evidence="3">Tyr recombinase domain-containing protein</fullName>
    </recommendedName>
</protein>
<evidence type="ECO:0000259" key="3">
    <source>
        <dbReference type="PROSITE" id="PS51898"/>
    </source>
</evidence>
<dbReference type="Proteomes" id="UP001500238">
    <property type="component" value="Unassembled WGS sequence"/>
</dbReference>
<sequence length="372" mass="41896">MNKQHGKVDKPKYTYIARGTYWRFRYRDFQTSLPGQPGEPEFLEKYQRLLTQIIPPERVRVENAHGSFSFVLEKFFADVEFRALAHKTQEGYRGLARKVEPLLGDCDMTATTSEMIAEVRNTVPIGSSNGLRAFISRLYNFASKRGYVEKGVNRARELDRVKIVSDGHVPWSDDEIVLLLKHAKGAIRTLLILGLCTGQRAGDIERTQWSQVLGDSIRVRQGKTRELLDIPLHPMLRAELDYLRAQGPVSGAIVRNHVGNPVGRKSYNRRLTKLIASIPNFPHRTPHGGRYATAAMLEDAGCTVQGIMAIIGHRTYQQAIAYLIKRKEAGHAMARLVEHAAAMNAEPPMMRQAVRRAAPRLRLRLVSLAKAA</sequence>
<name>A0ABN1HX83_9SPHN</name>
<keyword evidence="5" id="KW-1185">Reference proteome</keyword>
<keyword evidence="2" id="KW-0233">DNA recombination</keyword>
<feature type="domain" description="Tyr recombinase" evidence="3">
    <location>
        <begin position="166"/>
        <end position="335"/>
    </location>
</feature>
<organism evidence="4 5">
    <name type="scientific">Sphingomonas insulae</name>
    <dbReference type="NCBI Taxonomy" id="424800"/>
    <lineage>
        <taxon>Bacteria</taxon>
        <taxon>Pseudomonadati</taxon>
        <taxon>Pseudomonadota</taxon>
        <taxon>Alphaproteobacteria</taxon>
        <taxon>Sphingomonadales</taxon>
        <taxon>Sphingomonadaceae</taxon>
        <taxon>Sphingomonas</taxon>
    </lineage>
</organism>
<gene>
    <name evidence="4" type="ORF">GCM10009102_23510</name>
</gene>
<dbReference type="RefSeq" id="WP_163958514.1">
    <property type="nucleotide sequence ID" value="NZ_BAAAES010000009.1"/>
</dbReference>
<dbReference type="InterPro" id="IPR011010">
    <property type="entry name" value="DNA_brk_join_enz"/>
</dbReference>
<dbReference type="EMBL" id="BAAAES010000009">
    <property type="protein sequence ID" value="GAA0671777.1"/>
    <property type="molecule type" value="Genomic_DNA"/>
</dbReference>
<dbReference type="SUPFAM" id="SSF56349">
    <property type="entry name" value="DNA breaking-rejoining enzymes"/>
    <property type="match status" value="1"/>
</dbReference>
<dbReference type="PROSITE" id="PS51898">
    <property type="entry name" value="TYR_RECOMBINASE"/>
    <property type="match status" value="1"/>
</dbReference>
<proteinExistence type="predicted"/>
<dbReference type="InterPro" id="IPR002104">
    <property type="entry name" value="Integrase_catalytic"/>
</dbReference>
<evidence type="ECO:0000256" key="1">
    <source>
        <dbReference type="ARBA" id="ARBA00023125"/>
    </source>
</evidence>
<dbReference type="Pfam" id="PF00589">
    <property type="entry name" value="Phage_integrase"/>
    <property type="match status" value="1"/>
</dbReference>
<dbReference type="Gene3D" id="1.10.443.10">
    <property type="entry name" value="Intergrase catalytic core"/>
    <property type="match status" value="1"/>
</dbReference>
<keyword evidence="1" id="KW-0238">DNA-binding</keyword>
<dbReference type="InterPro" id="IPR010998">
    <property type="entry name" value="Integrase_recombinase_N"/>
</dbReference>
<reference evidence="4 5" key="1">
    <citation type="journal article" date="2019" name="Int. J. Syst. Evol. Microbiol.">
        <title>The Global Catalogue of Microorganisms (GCM) 10K type strain sequencing project: providing services to taxonomists for standard genome sequencing and annotation.</title>
        <authorList>
            <consortium name="The Broad Institute Genomics Platform"/>
            <consortium name="The Broad Institute Genome Sequencing Center for Infectious Disease"/>
            <person name="Wu L."/>
            <person name="Ma J."/>
        </authorList>
    </citation>
    <scope>NUCLEOTIDE SEQUENCE [LARGE SCALE GENOMIC DNA]</scope>
    <source>
        <strain evidence="4 5">JCM 14603</strain>
    </source>
</reference>
<comment type="caution">
    <text evidence="4">The sequence shown here is derived from an EMBL/GenBank/DDBJ whole genome shotgun (WGS) entry which is preliminary data.</text>
</comment>
<evidence type="ECO:0000313" key="5">
    <source>
        <dbReference type="Proteomes" id="UP001500238"/>
    </source>
</evidence>
<dbReference type="Gene3D" id="1.10.150.130">
    <property type="match status" value="1"/>
</dbReference>
<accession>A0ABN1HX83</accession>
<evidence type="ECO:0000256" key="2">
    <source>
        <dbReference type="ARBA" id="ARBA00023172"/>
    </source>
</evidence>
<evidence type="ECO:0000313" key="4">
    <source>
        <dbReference type="EMBL" id="GAA0671777.1"/>
    </source>
</evidence>